<comment type="caution">
    <text evidence="2">The sequence shown here is derived from an EMBL/GenBank/DDBJ whole genome shotgun (WGS) entry which is preliminary data.</text>
</comment>
<sequence length="140" mass="16844">MRERKRYKRNESKNKREKEERRQLVAKDETMTKTHFFFNRMRFAFAGLKLLFDGQTWWKKRWIRLFPSIPVDSKPYGRVEGRGLWTPHQWYDLTCNRPNTDGSSVESSFEPGNPPFRSLTTKPPFSRPQDINKSSRFRPS</sequence>
<feature type="region of interest" description="Disordered" evidence="1">
    <location>
        <begin position="96"/>
        <end position="140"/>
    </location>
</feature>
<name>A0A4Y2DE15_ARAVE</name>
<evidence type="ECO:0000313" key="3">
    <source>
        <dbReference type="Proteomes" id="UP000499080"/>
    </source>
</evidence>
<evidence type="ECO:0000256" key="1">
    <source>
        <dbReference type="SAM" id="MobiDB-lite"/>
    </source>
</evidence>
<gene>
    <name evidence="2" type="ORF">AVEN_266902_1</name>
</gene>
<organism evidence="2 3">
    <name type="scientific">Araneus ventricosus</name>
    <name type="common">Orbweaver spider</name>
    <name type="synonym">Epeira ventricosa</name>
    <dbReference type="NCBI Taxonomy" id="182803"/>
    <lineage>
        <taxon>Eukaryota</taxon>
        <taxon>Metazoa</taxon>
        <taxon>Ecdysozoa</taxon>
        <taxon>Arthropoda</taxon>
        <taxon>Chelicerata</taxon>
        <taxon>Arachnida</taxon>
        <taxon>Araneae</taxon>
        <taxon>Araneomorphae</taxon>
        <taxon>Entelegynae</taxon>
        <taxon>Araneoidea</taxon>
        <taxon>Araneidae</taxon>
        <taxon>Araneus</taxon>
    </lineage>
</organism>
<keyword evidence="3" id="KW-1185">Reference proteome</keyword>
<feature type="region of interest" description="Disordered" evidence="1">
    <location>
        <begin position="1"/>
        <end position="23"/>
    </location>
</feature>
<protein>
    <submittedName>
        <fullName evidence="2">Uncharacterized protein</fullName>
    </submittedName>
</protein>
<feature type="compositionally biased region" description="Polar residues" evidence="1">
    <location>
        <begin position="96"/>
        <end position="107"/>
    </location>
</feature>
<accession>A0A4Y2DE15</accession>
<dbReference type="Proteomes" id="UP000499080">
    <property type="component" value="Unassembled WGS sequence"/>
</dbReference>
<feature type="compositionally biased region" description="Polar residues" evidence="1">
    <location>
        <begin position="118"/>
        <end position="134"/>
    </location>
</feature>
<dbReference type="AlphaFoldDB" id="A0A4Y2DE15"/>
<evidence type="ECO:0000313" key="2">
    <source>
        <dbReference type="EMBL" id="GBM15000.1"/>
    </source>
</evidence>
<reference evidence="2 3" key="1">
    <citation type="journal article" date="2019" name="Sci. Rep.">
        <title>Orb-weaving spider Araneus ventricosus genome elucidates the spidroin gene catalogue.</title>
        <authorList>
            <person name="Kono N."/>
            <person name="Nakamura H."/>
            <person name="Ohtoshi R."/>
            <person name="Moran D.A.P."/>
            <person name="Shinohara A."/>
            <person name="Yoshida Y."/>
            <person name="Fujiwara M."/>
            <person name="Mori M."/>
            <person name="Tomita M."/>
            <person name="Arakawa K."/>
        </authorList>
    </citation>
    <scope>NUCLEOTIDE SEQUENCE [LARGE SCALE GENOMIC DNA]</scope>
</reference>
<proteinExistence type="predicted"/>
<dbReference type="EMBL" id="BGPR01000353">
    <property type="protein sequence ID" value="GBM15000.1"/>
    <property type="molecule type" value="Genomic_DNA"/>
</dbReference>